<dbReference type="PROSITE" id="PS50041">
    <property type="entry name" value="C_TYPE_LECTIN_2"/>
    <property type="match status" value="1"/>
</dbReference>
<dbReference type="InterPro" id="IPR016186">
    <property type="entry name" value="C-type_lectin-like/link_sf"/>
</dbReference>
<protein>
    <submittedName>
        <fullName evidence="3">Mannose-binding protein C</fullName>
    </submittedName>
</protein>
<accession>A0AAV4FJN9</accession>
<evidence type="ECO:0000256" key="1">
    <source>
        <dbReference type="SAM" id="Phobius"/>
    </source>
</evidence>
<organism evidence="3 4">
    <name type="scientific">Elysia marginata</name>
    <dbReference type="NCBI Taxonomy" id="1093978"/>
    <lineage>
        <taxon>Eukaryota</taxon>
        <taxon>Metazoa</taxon>
        <taxon>Spiralia</taxon>
        <taxon>Lophotrochozoa</taxon>
        <taxon>Mollusca</taxon>
        <taxon>Gastropoda</taxon>
        <taxon>Heterobranchia</taxon>
        <taxon>Euthyneura</taxon>
        <taxon>Panpulmonata</taxon>
        <taxon>Sacoglossa</taxon>
        <taxon>Placobranchoidea</taxon>
        <taxon>Plakobranchidae</taxon>
        <taxon>Elysia</taxon>
    </lineage>
</organism>
<dbReference type="Proteomes" id="UP000762676">
    <property type="component" value="Unassembled WGS sequence"/>
</dbReference>
<evidence type="ECO:0000313" key="3">
    <source>
        <dbReference type="EMBL" id="GFR72970.1"/>
    </source>
</evidence>
<keyword evidence="1" id="KW-0472">Membrane</keyword>
<feature type="domain" description="C-type lectin" evidence="2">
    <location>
        <begin position="5"/>
        <end position="52"/>
    </location>
</feature>
<evidence type="ECO:0000313" key="4">
    <source>
        <dbReference type="Proteomes" id="UP000762676"/>
    </source>
</evidence>
<dbReference type="SUPFAM" id="SSF56436">
    <property type="entry name" value="C-type lectin-like"/>
    <property type="match status" value="1"/>
</dbReference>
<feature type="transmembrane region" description="Helical" evidence="1">
    <location>
        <begin position="68"/>
        <end position="101"/>
    </location>
</feature>
<reference evidence="3 4" key="1">
    <citation type="journal article" date="2021" name="Elife">
        <title>Chloroplast acquisition without the gene transfer in kleptoplastic sea slugs, Plakobranchus ocellatus.</title>
        <authorList>
            <person name="Maeda T."/>
            <person name="Takahashi S."/>
            <person name="Yoshida T."/>
            <person name="Shimamura S."/>
            <person name="Takaki Y."/>
            <person name="Nagai Y."/>
            <person name="Toyoda A."/>
            <person name="Suzuki Y."/>
            <person name="Arimoto A."/>
            <person name="Ishii H."/>
            <person name="Satoh N."/>
            <person name="Nishiyama T."/>
            <person name="Hasebe M."/>
            <person name="Maruyama T."/>
            <person name="Minagawa J."/>
            <person name="Obokata J."/>
            <person name="Shigenobu S."/>
        </authorList>
    </citation>
    <scope>NUCLEOTIDE SEQUENCE [LARGE SCALE GENOMIC DNA]</scope>
</reference>
<keyword evidence="1" id="KW-0812">Transmembrane</keyword>
<dbReference type="InterPro" id="IPR016187">
    <property type="entry name" value="CTDL_fold"/>
</dbReference>
<keyword evidence="1" id="KW-1133">Transmembrane helix</keyword>
<name>A0AAV4FJN9_9GAST</name>
<comment type="caution">
    <text evidence="3">The sequence shown here is derived from an EMBL/GenBank/DDBJ whole genome shotgun (WGS) entry which is preliminary data.</text>
</comment>
<dbReference type="InterPro" id="IPR001304">
    <property type="entry name" value="C-type_lectin-like"/>
</dbReference>
<sequence length="102" mass="10980">MIAFTRQLTYTNWNGANPGGTSRRCAIFSFNRSHKGKWMDVDCNSKHPMICEIAQGSSSRLVKTAAAAAVVVVVVVVVVVKVVVEEVLVVIVIVVVVVVVIV</sequence>
<gene>
    <name evidence="3" type="ORF">ElyMa_000392800</name>
</gene>
<dbReference type="EMBL" id="BMAT01000778">
    <property type="protein sequence ID" value="GFR72970.1"/>
    <property type="molecule type" value="Genomic_DNA"/>
</dbReference>
<keyword evidence="4" id="KW-1185">Reference proteome</keyword>
<dbReference type="AlphaFoldDB" id="A0AAV4FJN9"/>
<proteinExistence type="predicted"/>
<evidence type="ECO:0000259" key="2">
    <source>
        <dbReference type="PROSITE" id="PS50041"/>
    </source>
</evidence>
<dbReference type="Pfam" id="PF00059">
    <property type="entry name" value="Lectin_C"/>
    <property type="match status" value="1"/>
</dbReference>
<dbReference type="Gene3D" id="3.10.100.10">
    <property type="entry name" value="Mannose-Binding Protein A, subunit A"/>
    <property type="match status" value="1"/>
</dbReference>